<dbReference type="Gene3D" id="3.30.200.20">
    <property type="entry name" value="Phosphorylase Kinase, domain 1"/>
    <property type="match status" value="1"/>
</dbReference>
<dbReference type="PROSITE" id="PS00108">
    <property type="entry name" value="PROTEIN_KINASE_ST"/>
    <property type="match status" value="1"/>
</dbReference>
<dbReference type="SUPFAM" id="SSF56112">
    <property type="entry name" value="Protein kinase-like (PK-like)"/>
    <property type="match status" value="1"/>
</dbReference>
<evidence type="ECO:0000256" key="4">
    <source>
        <dbReference type="ARBA" id="ARBA00022741"/>
    </source>
</evidence>
<feature type="domain" description="Protein kinase" evidence="9">
    <location>
        <begin position="15"/>
        <end position="281"/>
    </location>
</feature>
<dbReference type="PANTHER" id="PTHR43289">
    <property type="entry name" value="MITOGEN-ACTIVATED PROTEIN KINASE KINASE KINASE 20-RELATED"/>
    <property type="match status" value="1"/>
</dbReference>
<dbReference type="Proteomes" id="UP000186455">
    <property type="component" value="Unassembled WGS sequence"/>
</dbReference>
<evidence type="ECO:0000256" key="2">
    <source>
        <dbReference type="ARBA" id="ARBA00022679"/>
    </source>
</evidence>
<dbReference type="RefSeq" id="WP_073783648.1">
    <property type="nucleotide sequence ID" value="NZ_LFBV01000001.1"/>
</dbReference>
<dbReference type="Gene3D" id="1.10.510.10">
    <property type="entry name" value="Transferase(Phosphotransferase) domain 1"/>
    <property type="match status" value="1"/>
</dbReference>
<dbReference type="InterPro" id="IPR011009">
    <property type="entry name" value="Kinase-like_dom_sf"/>
</dbReference>
<dbReference type="PANTHER" id="PTHR43289:SF34">
    <property type="entry name" value="SERINE_THREONINE-PROTEIN KINASE YBDM-RELATED"/>
    <property type="match status" value="1"/>
</dbReference>
<comment type="similarity">
    <text evidence="1">Belongs to the leucine-binding protein family.</text>
</comment>
<keyword evidence="6 7" id="KW-0067">ATP-binding</keyword>
<keyword evidence="2" id="KW-0808">Transferase</keyword>
<evidence type="ECO:0000313" key="10">
    <source>
        <dbReference type="EMBL" id="OKH95917.1"/>
    </source>
</evidence>
<dbReference type="Gene3D" id="3.40.50.2300">
    <property type="match status" value="2"/>
</dbReference>
<dbReference type="InterPro" id="IPR028081">
    <property type="entry name" value="Leu-bd"/>
</dbReference>
<organism evidence="10 11">
    <name type="scientific">Streptomyces uncialis</name>
    <dbReference type="NCBI Taxonomy" id="1048205"/>
    <lineage>
        <taxon>Bacteria</taxon>
        <taxon>Bacillati</taxon>
        <taxon>Actinomycetota</taxon>
        <taxon>Actinomycetes</taxon>
        <taxon>Kitasatosporales</taxon>
        <taxon>Streptomycetaceae</taxon>
        <taxon>Streptomyces</taxon>
    </lineage>
</organism>
<evidence type="ECO:0000259" key="9">
    <source>
        <dbReference type="PROSITE" id="PS50011"/>
    </source>
</evidence>
<evidence type="ECO:0000256" key="6">
    <source>
        <dbReference type="ARBA" id="ARBA00022840"/>
    </source>
</evidence>
<dbReference type="AlphaFoldDB" id="A0A1Q4VDJ8"/>
<dbReference type="Pfam" id="PF00069">
    <property type="entry name" value="Pkinase"/>
    <property type="match status" value="1"/>
</dbReference>
<evidence type="ECO:0000256" key="5">
    <source>
        <dbReference type="ARBA" id="ARBA00022777"/>
    </source>
</evidence>
<proteinExistence type="inferred from homology"/>
<dbReference type="GO" id="GO:0004674">
    <property type="term" value="F:protein serine/threonine kinase activity"/>
    <property type="evidence" value="ECO:0007669"/>
    <property type="project" value="TreeGrafter"/>
</dbReference>
<dbReference type="EMBL" id="LFBV01000001">
    <property type="protein sequence ID" value="OKH95917.1"/>
    <property type="molecule type" value="Genomic_DNA"/>
</dbReference>
<dbReference type="InterPro" id="IPR028082">
    <property type="entry name" value="Peripla_BP_I"/>
</dbReference>
<dbReference type="GO" id="GO:0005524">
    <property type="term" value="F:ATP binding"/>
    <property type="evidence" value="ECO:0007669"/>
    <property type="project" value="UniProtKB-UniRule"/>
</dbReference>
<protein>
    <recommendedName>
        <fullName evidence="9">Protein kinase domain-containing protein</fullName>
    </recommendedName>
</protein>
<dbReference type="CDD" id="cd14014">
    <property type="entry name" value="STKc_PknB_like"/>
    <property type="match status" value="1"/>
</dbReference>
<dbReference type="SMART" id="SM00220">
    <property type="entry name" value="S_TKc"/>
    <property type="match status" value="1"/>
</dbReference>
<evidence type="ECO:0000256" key="1">
    <source>
        <dbReference type="ARBA" id="ARBA00010062"/>
    </source>
</evidence>
<gene>
    <name evidence="10" type="ORF">AB852_04155</name>
</gene>
<feature type="region of interest" description="Disordered" evidence="8">
    <location>
        <begin position="300"/>
        <end position="323"/>
    </location>
</feature>
<evidence type="ECO:0000313" key="11">
    <source>
        <dbReference type="Proteomes" id="UP000186455"/>
    </source>
</evidence>
<keyword evidence="3" id="KW-0732">Signal</keyword>
<feature type="binding site" evidence="7">
    <location>
        <position position="43"/>
    </location>
    <ligand>
        <name>ATP</name>
        <dbReference type="ChEBI" id="CHEBI:30616"/>
    </ligand>
</feature>
<dbReference type="SUPFAM" id="SSF53822">
    <property type="entry name" value="Periplasmic binding protein-like I"/>
    <property type="match status" value="1"/>
</dbReference>
<evidence type="ECO:0000256" key="3">
    <source>
        <dbReference type="ARBA" id="ARBA00022729"/>
    </source>
</evidence>
<dbReference type="PROSITE" id="PS00107">
    <property type="entry name" value="PROTEIN_KINASE_ATP"/>
    <property type="match status" value="1"/>
</dbReference>
<dbReference type="InterPro" id="IPR017441">
    <property type="entry name" value="Protein_kinase_ATP_BS"/>
</dbReference>
<keyword evidence="5" id="KW-0418">Kinase</keyword>
<evidence type="ECO:0000256" key="7">
    <source>
        <dbReference type="PROSITE-ProRule" id="PRU10141"/>
    </source>
</evidence>
<dbReference type="InterPro" id="IPR008271">
    <property type="entry name" value="Ser/Thr_kinase_AS"/>
</dbReference>
<keyword evidence="11" id="KW-1185">Reference proteome</keyword>
<reference evidence="10 11" key="1">
    <citation type="submission" date="2015-06" db="EMBL/GenBank/DDBJ databases">
        <title>Cloning and characterization of the uncialamcin biosynthetic gene cluster.</title>
        <authorList>
            <person name="Yan X."/>
            <person name="Huang T."/>
            <person name="Ge H."/>
            <person name="Shen B."/>
        </authorList>
    </citation>
    <scope>NUCLEOTIDE SEQUENCE [LARGE SCALE GENOMIC DNA]</scope>
    <source>
        <strain evidence="10 11">DCA2648</strain>
    </source>
</reference>
<dbReference type="STRING" id="1048205.AB852_04155"/>
<evidence type="ECO:0000256" key="8">
    <source>
        <dbReference type="SAM" id="MobiDB-lite"/>
    </source>
</evidence>
<dbReference type="Pfam" id="PF13458">
    <property type="entry name" value="Peripla_BP_6"/>
    <property type="match status" value="1"/>
</dbReference>
<dbReference type="InterPro" id="IPR000719">
    <property type="entry name" value="Prot_kinase_dom"/>
</dbReference>
<comment type="caution">
    <text evidence="10">The sequence shown here is derived from an EMBL/GenBank/DDBJ whole genome shotgun (WGS) entry which is preliminary data.</text>
</comment>
<keyword evidence="4 7" id="KW-0547">Nucleotide-binding</keyword>
<dbReference type="PROSITE" id="PS50011">
    <property type="entry name" value="PROTEIN_KINASE_DOM"/>
    <property type="match status" value="1"/>
</dbReference>
<sequence>MRALKGADPEAIGGYRLLARLGAGGMGVVYLARSEGGGLVALKVIRAEYAADPGFRARFRREAESARRLRGRFVVPVTAADPDAREPWLATAFVPGPSLAEAVAERGTFPYASARGLGARLAKALTEVHAAGLVHRDVKPGNVLLALDGPRLIDFGIARSLGATALTATDAVIGTPGYLAPEQARMGAGEVGPASDVFSLGCVLAYTTTGRRPFGTGAPLAVMVRTVQEPPDLAGVDGEWRALLERCLAKDPALRPTAAQLAAELGHVADTPGAPGDDAWLPPGLPALIAERSARILDLPEPERTVTAPAPAPGPGPGPGRRRLLTLGAAAGVLAAGGGTAAYQWFSGDGTKTTSGTRGSAVPTVHIGLHGDMSGPDRAFGRAQERGARLAVAAHNARADRTVTLKLRVRDDGGGAARAARVARQFVDDPEVYAVLGPTSDTTATAAVKVYKKSVLPMVTVWAADTVLNAIVDAPIFQLRAPAAMLATPIVHWLTHVRPSERTALIDDRADETTSWNLVKILNDAPPSRGSVSVHTVEADSEDFGTAVAGALAAGAEGLVYCGTSPDRAARCAKAVRAAGFTGGRVLTQPAFGAEFLTAAGAAGEGWVVASSFVDPERVRKASSFVAAYRAVYGQGPVPMGATEAYDALGLVAHALSRIDTPDRVAAHRALRKGTYQGIARAYTFRKGDGAFDHTKGMYLWRAEKGRARYLGPYQEVDKGVL</sequence>
<accession>A0A1Q4VDJ8</accession>
<name>A0A1Q4VDJ8_9ACTN</name>